<protein>
    <recommendedName>
        <fullName evidence="4">PsbP C-terminal domain-containing protein</fullName>
    </recommendedName>
</protein>
<proteinExistence type="predicted"/>
<evidence type="ECO:0000256" key="1">
    <source>
        <dbReference type="SAM" id="SignalP"/>
    </source>
</evidence>
<feature type="chain" id="PRO_5047451378" description="PsbP C-terminal domain-containing protein" evidence="1">
    <location>
        <begin position="22"/>
        <end position="195"/>
    </location>
</feature>
<comment type="caution">
    <text evidence="2">The sequence shown here is derived from an EMBL/GenBank/DDBJ whole genome shotgun (WGS) entry which is preliminary data.</text>
</comment>
<evidence type="ECO:0008006" key="4">
    <source>
        <dbReference type="Google" id="ProtNLM"/>
    </source>
</evidence>
<evidence type="ECO:0000313" key="2">
    <source>
        <dbReference type="EMBL" id="MCW3797093.1"/>
    </source>
</evidence>
<sequence>MTKRLLITAALAATLAGPALANSLVAPGPVPRIARSTLSAVPGTEWNRLSARGGKNVEIWTLDGDELNKVTFYGGVLVGDTLFRAADRKNAPLPKVTPNMLITDIPALLESSYRSQYNTTQMSIDSQEPTLVAGHKGIKFTYSFVRQDDELQRKGEAVGAFVGDRLYLVSYEAPAIHFFDKDVASFRQLATTLKF</sequence>
<accession>A0ABT3JDD5</accession>
<keyword evidence="3" id="KW-1185">Reference proteome</keyword>
<feature type="signal peptide" evidence="1">
    <location>
        <begin position="1"/>
        <end position="21"/>
    </location>
</feature>
<keyword evidence="1" id="KW-0732">Signal</keyword>
<dbReference type="Proteomes" id="UP001526246">
    <property type="component" value="Unassembled WGS sequence"/>
</dbReference>
<dbReference type="EMBL" id="JAPDOB010000001">
    <property type="protein sequence ID" value="MCW3797093.1"/>
    <property type="molecule type" value="Genomic_DNA"/>
</dbReference>
<reference evidence="2 3" key="1">
    <citation type="submission" date="2022-10" db="EMBL/GenBank/DDBJ databases">
        <title>Sphingomonas sp.</title>
        <authorList>
            <person name="Jin C."/>
        </authorList>
    </citation>
    <scope>NUCLEOTIDE SEQUENCE [LARGE SCALE GENOMIC DNA]</scope>
    <source>
        <strain evidence="2 3">BN140010</strain>
    </source>
</reference>
<gene>
    <name evidence="2" type="ORF">OMW55_04640</name>
</gene>
<organism evidence="2 3">
    <name type="scientific">Sphingomonas arvum</name>
    <dbReference type="NCBI Taxonomy" id="2992113"/>
    <lineage>
        <taxon>Bacteria</taxon>
        <taxon>Pseudomonadati</taxon>
        <taxon>Pseudomonadota</taxon>
        <taxon>Alphaproteobacteria</taxon>
        <taxon>Sphingomonadales</taxon>
        <taxon>Sphingomonadaceae</taxon>
        <taxon>Sphingomonas</taxon>
    </lineage>
</organism>
<name>A0ABT3JDD5_9SPHN</name>
<evidence type="ECO:0000313" key="3">
    <source>
        <dbReference type="Proteomes" id="UP001526246"/>
    </source>
</evidence>
<dbReference type="RefSeq" id="WP_264881190.1">
    <property type="nucleotide sequence ID" value="NZ_JAPDOB010000001.1"/>
</dbReference>